<feature type="transmembrane region" description="Helical" evidence="13">
    <location>
        <begin position="324"/>
        <end position="340"/>
    </location>
</feature>
<dbReference type="InterPro" id="IPR045054">
    <property type="entry name" value="P4HA-like"/>
</dbReference>
<dbReference type="Gene3D" id="2.60.120.620">
    <property type="entry name" value="q2cbj1_9rhob like domain"/>
    <property type="match status" value="1"/>
</dbReference>
<dbReference type="InterPro" id="IPR005123">
    <property type="entry name" value="Oxoglu/Fe-dep_dioxygenase_dom"/>
</dbReference>
<dbReference type="GO" id="GO:0005783">
    <property type="term" value="C:endoplasmic reticulum"/>
    <property type="evidence" value="ECO:0007669"/>
    <property type="project" value="TreeGrafter"/>
</dbReference>
<evidence type="ECO:0000256" key="4">
    <source>
        <dbReference type="ARBA" id="ARBA00022692"/>
    </source>
</evidence>
<evidence type="ECO:0000256" key="9">
    <source>
        <dbReference type="ARBA" id="ARBA00022989"/>
    </source>
</evidence>
<dbReference type="PROSITE" id="PS51292">
    <property type="entry name" value="ZF_RING_CH"/>
    <property type="match status" value="1"/>
</dbReference>
<dbReference type="EMBL" id="JBGBPQ010000022">
    <property type="protein sequence ID" value="KAL1503099.1"/>
    <property type="molecule type" value="Genomic_DNA"/>
</dbReference>
<dbReference type="GO" id="GO:0016020">
    <property type="term" value="C:membrane"/>
    <property type="evidence" value="ECO:0007669"/>
    <property type="project" value="UniProtKB-SubCell"/>
</dbReference>
<evidence type="ECO:0000256" key="3">
    <source>
        <dbReference type="ARBA" id="ARBA00004308"/>
    </source>
</evidence>
<keyword evidence="4 13" id="KW-0812">Transmembrane</keyword>
<keyword evidence="12 13" id="KW-0472">Membrane</keyword>
<keyword evidence="14" id="KW-0732">Signal</keyword>
<gene>
    <name evidence="18" type="ORF">AB1Y20_011162</name>
</gene>
<dbReference type="InterPro" id="IPR011016">
    <property type="entry name" value="Znf_RING-CH"/>
</dbReference>
<dbReference type="GO" id="GO:0008270">
    <property type="term" value="F:zinc ion binding"/>
    <property type="evidence" value="ECO:0007669"/>
    <property type="project" value="UniProtKB-KW"/>
</dbReference>
<evidence type="ECO:0000256" key="10">
    <source>
        <dbReference type="ARBA" id="ARBA00023002"/>
    </source>
</evidence>
<dbReference type="InterPro" id="IPR044862">
    <property type="entry name" value="Pro_4_hyd_alph_FE2OG_OXY"/>
</dbReference>
<dbReference type="SUPFAM" id="SSF57850">
    <property type="entry name" value="RING/U-box"/>
    <property type="match status" value="1"/>
</dbReference>
<dbReference type="Pfam" id="PF13640">
    <property type="entry name" value="2OG-FeII_Oxy_3"/>
    <property type="match status" value="1"/>
</dbReference>
<organism evidence="18 19">
    <name type="scientific">Prymnesium parvum</name>
    <name type="common">Toxic golden alga</name>
    <dbReference type="NCBI Taxonomy" id="97485"/>
    <lineage>
        <taxon>Eukaryota</taxon>
        <taxon>Haptista</taxon>
        <taxon>Haptophyta</taxon>
        <taxon>Prymnesiophyceae</taxon>
        <taxon>Prymnesiales</taxon>
        <taxon>Prymnesiaceae</taxon>
        <taxon>Prymnesium</taxon>
    </lineage>
</organism>
<evidence type="ECO:0000256" key="8">
    <source>
        <dbReference type="ARBA" id="ARBA00022964"/>
    </source>
</evidence>
<comment type="caution">
    <text evidence="18">The sequence shown here is derived from an EMBL/GenBank/DDBJ whole genome shotgun (WGS) entry which is preliminary data.</text>
</comment>
<evidence type="ECO:0000256" key="11">
    <source>
        <dbReference type="ARBA" id="ARBA00023004"/>
    </source>
</evidence>
<dbReference type="InterPro" id="IPR013083">
    <property type="entry name" value="Znf_RING/FYVE/PHD"/>
</dbReference>
<evidence type="ECO:0000256" key="12">
    <source>
        <dbReference type="ARBA" id="ARBA00023136"/>
    </source>
</evidence>
<keyword evidence="8" id="KW-0223">Dioxygenase</keyword>
<evidence type="ECO:0000256" key="13">
    <source>
        <dbReference type="SAM" id="Phobius"/>
    </source>
</evidence>
<dbReference type="GO" id="GO:0004656">
    <property type="term" value="F:procollagen-proline 4-dioxygenase activity"/>
    <property type="evidence" value="ECO:0007669"/>
    <property type="project" value="TreeGrafter"/>
</dbReference>
<proteinExistence type="predicted"/>
<keyword evidence="9 13" id="KW-1133">Transmembrane helix</keyword>
<dbReference type="Gene3D" id="3.30.40.10">
    <property type="entry name" value="Zinc/RING finger domain, C3HC4 (zinc finger)"/>
    <property type="match status" value="1"/>
</dbReference>
<dbReference type="InterPro" id="IPR006620">
    <property type="entry name" value="Pro_4_hyd_alph"/>
</dbReference>
<dbReference type="CDD" id="cd16495">
    <property type="entry name" value="RING_CH-C4HC3_MARCH"/>
    <property type="match status" value="1"/>
</dbReference>
<evidence type="ECO:0000256" key="5">
    <source>
        <dbReference type="ARBA" id="ARBA00022723"/>
    </source>
</evidence>
<dbReference type="GO" id="GO:0031418">
    <property type="term" value="F:L-ascorbic acid binding"/>
    <property type="evidence" value="ECO:0007669"/>
    <property type="project" value="InterPro"/>
</dbReference>
<evidence type="ECO:0000256" key="14">
    <source>
        <dbReference type="SAM" id="SignalP"/>
    </source>
</evidence>
<dbReference type="AlphaFoldDB" id="A0AB34INS3"/>
<dbReference type="Gene3D" id="1.10.10.1940">
    <property type="match status" value="1"/>
</dbReference>
<dbReference type="Pfam" id="PF12906">
    <property type="entry name" value="RINGv"/>
    <property type="match status" value="1"/>
</dbReference>
<evidence type="ECO:0000259" key="16">
    <source>
        <dbReference type="PROSITE" id="PS51471"/>
    </source>
</evidence>
<feature type="domain" description="Fe2OG dioxygenase" evidence="16">
    <location>
        <begin position="185"/>
        <end position="289"/>
    </location>
</feature>
<keyword evidence="5" id="KW-0479">Metal-binding</keyword>
<dbReference type="PROSITE" id="PS51670">
    <property type="entry name" value="SHKT"/>
    <property type="match status" value="1"/>
</dbReference>
<dbReference type="PROSITE" id="PS51471">
    <property type="entry name" value="FE2OG_OXY"/>
    <property type="match status" value="1"/>
</dbReference>
<name>A0AB34INS3_PRYPA</name>
<keyword evidence="7" id="KW-0862">Zinc</keyword>
<sequence length="584" mass="64045">MLRPAAPPAARAARALLWLSLARVCPGALPEPACADSVADCAHWASVGECAANAPFMRESCPVSCGTCGARRYSCDDIGDDALGDGDLSRVFTRLLEQTEYTPRQLSSDPWVVMLDSFLEEEEAREVIRVGGHSFERSLAGFGNGEVASRTSSTSWCNVPVCEKNETMLRLKARITDAVQTPWQNTEHLQLLRYEEGQFYLLHHDQNSPVDSAAGPRVFTFFLYLSSVAKGGETVFPRLNLTVHPRAGRALVWASVRDDDVYREDPRTEHEARPVLEGVKYAANFWTHLRDFQTPHAARRHPPQIDRGGRTSSCSASMLLPDGPLGWLGAAVAAGLIYLLRDASSASAPAAASPEPAGEATCRVCYAGAEAGRLFSPCRCSGTMRYVHVDCLNSWRLASVNPRSFFSCEQCGYAYRTQRTRVAQLLQEDRFVWAVSCALVGLIVLLASMVPGNPEVYFYELTGWRPHGSIPLPSVSRFPPQSFDDFSMRLVEWGPQCDRVLAGLLLPSALGFVHIVVKRFATGIDGPDAIFAALSITQLLTMGGLSPALIVPCLIYFWAKLVGVLNPIAKDFLMRFGEVILEVR</sequence>
<evidence type="ECO:0000256" key="1">
    <source>
        <dbReference type="ARBA" id="ARBA00001961"/>
    </source>
</evidence>
<evidence type="ECO:0000313" key="19">
    <source>
        <dbReference type="Proteomes" id="UP001515480"/>
    </source>
</evidence>
<dbReference type="PANTHER" id="PTHR10869">
    <property type="entry name" value="PROLYL 4-HYDROXYLASE ALPHA SUBUNIT"/>
    <property type="match status" value="1"/>
</dbReference>
<dbReference type="SMART" id="SM00254">
    <property type="entry name" value="ShKT"/>
    <property type="match status" value="1"/>
</dbReference>
<keyword evidence="11" id="KW-0408">Iron</keyword>
<dbReference type="SMART" id="SM00744">
    <property type="entry name" value="RINGv"/>
    <property type="match status" value="1"/>
</dbReference>
<dbReference type="GO" id="GO:0005506">
    <property type="term" value="F:iron ion binding"/>
    <property type="evidence" value="ECO:0007669"/>
    <property type="project" value="InterPro"/>
</dbReference>
<accession>A0AB34INS3</accession>
<evidence type="ECO:0000259" key="17">
    <source>
        <dbReference type="PROSITE" id="PS51670"/>
    </source>
</evidence>
<feature type="transmembrane region" description="Helical" evidence="13">
    <location>
        <begin position="431"/>
        <end position="450"/>
    </location>
</feature>
<feature type="transmembrane region" description="Helical" evidence="13">
    <location>
        <begin position="529"/>
        <end position="559"/>
    </location>
</feature>
<reference evidence="18 19" key="1">
    <citation type="journal article" date="2024" name="Science">
        <title>Giant polyketide synthase enzymes in the biosynthesis of giant marine polyether toxins.</title>
        <authorList>
            <person name="Fallon T.R."/>
            <person name="Shende V.V."/>
            <person name="Wierzbicki I.H."/>
            <person name="Pendleton A.L."/>
            <person name="Watervoot N.F."/>
            <person name="Auber R.P."/>
            <person name="Gonzalez D.J."/>
            <person name="Wisecaver J.H."/>
            <person name="Moore B.S."/>
        </authorList>
    </citation>
    <scope>NUCLEOTIDE SEQUENCE [LARGE SCALE GENOMIC DNA]</scope>
    <source>
        <strain evidence="18 19">12B1</strain>
    </source>
</reference>
<feature type="domain" description="ShKT" evidence="17">
    <location>
        <begin position="34"/>
        <end position="68"/>
    </location>
</feature>
<comment type="subcellular location">
    <subcellularLocation>
        <location evidence="3">Endomembrane system</location>
    </subcellularLocation>
    <subcellularLocation>
        <location evidence="2">Membrane</location>
        <topology evidence="2">Single-pass membrane protein</topology>
    </subcellularLocation>
</comment>
<dbReference type="Pfam" id="PF01549">
    <property type="entry name" value="ShK"/>
    <property type="match status" value="1"/>
</dbReference>
<evidence type="ECO:0000256" key="7">
    <source>
        <dbReference type="ARBA" id="ARBA00022833"/>
    </source>
</evidence>
<comment type="cofactor">
    <cofactor evidence="1">
        <name>L-ascorbate</name>
        <dbReference type="ChEBI" id="CHEBI:38290"/>
    </cofactor>
</comment>
<keyword evidence="19" id="KW-1185">Reference proteome</keyword>
<protein>
    <recommendedName>
        <fullName evidence="20">Procollagen-proline 4-dioxygenase</fullName>
    </recommendedName>
</protein>
<dbReference type="SMART" id="SM00702">
    <property type="entry name" value="P4Hc"/>
    <property type="match status" value="1"/>
</dbReference>
<evidence type="ECO:0008006" key="20">
    <source>
        <dbReference type="Google" id="ProtNLM"/>
    </source>
</evidence>
<feature type="domain" description="RING-CH-type" evidence="15">
    <location>
        <begin position="354"/>
        <end position="418"/>
    </location>
</feature>
<feature type="chain" id="PRO_5044336588" description="Procollagen-proline 4-dioxygenase" evidence="14">
    <location>
        <begin position="36"/>
        <end position="584"/>
    </location>
</feature>
<evidence type="ECO:0000256" key="6">
    <source>
        <dbReference type="ARBA" id="ARBA00022771"/>
    </source>
</evidence>
<evidence type="ECO:0000259" key="15">
    <source>
        <dbReference type="PROSITE" id="PS51292"/>
    </source>
</evidence>
<feature type="signal peptide" evidence="14">
    <location>
        <begin position="1"/>
        <end position="35"/>
    </location>
</feature>
<dbReference type="InterPro" id="IPR003582">
    <property type="entry name" value="ShKT_dom"/>
</dbReference>
<dbReference type="PANTHER" id="PTHR10869:SF246">
    <property type="entry name" value="TRANSMEMBRANE PROLYL 4-HYDROXYLASE"/>
    <property type="match status" value="1"/>
</dbReference>
<dbReference type="Proteomes" id="UP001515480">
    <property type="component" value="Unassembled WGS sequence"/>
</dbReference>
<feature type="transmembrane region" description="Helical" evidence="13">
    <location>
        <begin position="500"/>
        <end position="517"/>
    </location>
</feature>
<evidence type="ECO:0000256" key="2">
    <source>
        <dbReference type="ARBA" id="ARBA00004167"/>
    </source>
</evidence>
<keyword evidence="10" id="KW-0560">Oxidoreductase</keyword>
<keyword evidence="6" id="KW-0863">Zinc-finger</keyword>
<evidence type="ECO:0000313" key="18">
    <source>
        <dbReference type="EMBL" id="KAL1503099.1"/>
    </source>
</evidence>